<dbReference type="Gene3D" id="3.40.30.10">
    <property type="entry name" value="Glutaredoxin"/>
    <property type="match status" value="1"/>
</dbReference>
<dbReference type="PANTHER" id="PTHR45663:SF11">
    <property type="entry name" value="GEO12009P1"/>
    <property type="match status" value="1"/>
</dbReference>
<dbReference type="InterPro" id="IPR036249">
    <property type="entry name" value="Thioredoxin-like_sf"/>
</dbReference>
<keyword evidence="4" id="KW-1185">Reference proteome</keyword>
<dbReference type="Pfam" id="PF00085">
    <property type="entry name" value="Thioredoxin"/>
    <property type="match status" value="1"/>
</dbReference>
<dbReference type="InterPro" id="IPR011990">
    <property type="entry name" value="TPR-like_helical_dom_sf"/>
</dbReference>
<dbReference type="AlphaFoldDB" id="A0A934QI31"/>
<reference evidence="3" key="1">
    <citation type="submission" date="2017-08" db="EMBL/GenBank/DDBJ databases">
        <authorList>
            <person name="Imhoff J.F."/>
            <person name="Rahn T."/>
            <person name="Kuenzel S."/>
            <person name="Neulinger S.C."/>
        </authorList>
    </citation>
    <scope>NUCLEOTIDE SEQUENCE</scope>
    <source>
        <strain evidence="3">DSM 9154</strain>
    </source>
</reference>
<dbReference type="GO" id="GO:0015035">
    <property type="term" value="F:protein-disulfide reductase activity"/>
    <property type="evidence" value="ECO:0007669"/>
    <property type="project" value="TreeGrafter"/>
</dbReference>
<dbReference type="GO" id="GO:0006950">
    <property type="term" value="P:response to stress"/>
    <property type="evidence" value="ECO:0007669"/>
    <property type="project" value="UniProtKB-ARBA"/>
</dbReference>
<dbReference type="SUPFAM" id="SSF52833">
    <property type="entry name" value="Thioredoxin-like"/>
    <property type="match status" value="1"/>
</dbReference>
<dbReference type="InterPro" id="IPR013766">
    <property type="entry name" value="Thioredoxin_domain"/>
</dbReference>
<feature type="region of interest" description="Disordered" evidence="1">
    <location>
        <begin position="1"/>
        <end position="25"/>
    </location>
</feature>
<reference evidence="3" key="2">
    <citation type="journal article" date="2020" name="Microorganisms">
        <title>Osmotic Adaptation and Compatible Solute Biosynthesis of Phototrophic Bacteria as Revealed from Genome Analyses.</title>
        <authorList>
            <person name="Imhoff J.F."/>
            <person name="Rahn T."/>
            <person name="Kunzel S."/>
            <person name="Keller A."/>
            <person name="Neulinger S.C."/>
        </authorList>
    </citation>
    <scope>NUCLEOTIDE SEQUENCE</scope>
    <source>
        <strain evidence="3">DSM 9154</strain>
    </source>
</reference>
<dbReference type="PANTHER" id="PTHR45663">
    <property type="entry name" value="GEO12009P1"/>
    <property type="match status" value="1"/>
</dbReference>
<comment type="caution">
    <text evidence="3">The sequence shown here is derived from an EMBL/GenBank/DDBJ whole genome shotgun (WGS) entry which is preliminary data.</text>
</comment>
<organism evidence="3 4">
    <name type="scientific">Rhodovibrio salinarum</name>
    <dbReference type="NCBI Taxonomy" id="1087"/>
    <lineage>
        <taxon>Bacteria</taxon>
        <taxon>Pseudomonadati</taxon>
        <taxon>Pseudomonadota</taxon>
        <taxon>Alphaproteobacteria</taxon>
        <taxon>Rhodospirillales</taxon>
        <taxon>Rhodovibrionaceae</taxon>
        <taxon>Rhodovibrio</taxon>
    </lineage>
</organism>
<dbReference type="RefSeq" id="WP_037255539.1">
    <property type="nucleotide sequence ID" value="NZ_NRRE01000020.1"/>
</dbReference>
<dbReference type="Proteomes" id="UP000778970">
    <property type="component" value="Unassembled WGS sequence"/>
</dbReference>
<dbReference type="SUPFAM" id="SSF48452">
    <property type="entry name" value="TPR-like"/>
    <property type="match status" value="1"/>
</dbReference>
<protein>
    <submittedName>
        <fullName evidence="3">Co-chaperone YbbN</fullName>
    </submittedName>
</protein>
<evidence type="ECO:0000259" key="2">
    <source>
        <dbReference type="Pfam" id="PF00085"/>
    </source>
</evidence>
<evidence type="ECO:0000313" key="3">
    <source>
        <dbReference type="EMBL" id="MBK1696950.1"/>
    </source>
</evidence>
<dbReference type="EMBL" id="NRRE01000020">
    <property type="protein sequence ID" value="MBK1696950.1"/>
    <property type="molecule type" value="Genomic_DNA"/>
</dbReference>
<evidence type="ECO:0000313" key="4">
    <source>
        <dbReference type="Proteomes" id="UP000778970"/>
    </source>
</evidence>
<gene>
    <name evidence="3" type="ORF">CKO21_06790</name>
</gene>
<dbReference type="Pfam" id="PF14561">
    <property type="entry name" value="TPR_20"/>
    <property type="match status" value="1"/>
</dbReference>
<feature type="domain" description="Thioredoxin" evidence="2">
    <location>
        <begin position="23"/>
        <end position="124"/>
    </location>
</feature>
<sequence length="314" mass="34028">METIIGQNTGGGGQRSGAGDPVTTASQQDFTQKVIEGSQQTPVICYFHSPRDGSAETVGQALEQAVRQQGGAVKLVKVDVDQNRQLAQQLRLQSLPTVYAFVQGQPYDGFAGAQAGQQQVQQFVQQVAQQGGGGQDQQAQIDHALQQAKGALDAGEVSTAQQIYGQVLQIDEQNAGALAGLIRCHLANDDFQGAREIYDSLTEELQQSGELAAAKAAIDLAEETAKARGDLGELEQAVQQNPDDLQARYDLALAYNAANKREEACDQLLEIIKRNKEWNEDAARQQLVKFFEAWGPKDEVTLSARRRLSSILFS</sequence>
<evidence type="ECO:0000256" key="1">
    <source>
        <dbReference type="SAM" id="MobiDB-lite"/>
    </source>
</evidence>
<name>A0A934QI31_9PROT</name>
<proteinExistence type="predicted"/>
<accession>A0A934QI31</accession>
<dbReference type="Gene3D" id="1.25.40.10">
    <property type="entry name" value="Tetratricopeptide repeat domain"/>
    <property type="match status" value="2"/>
</dbReference>
<dbReference type="GO" id="GO:0005737">
    <property type="term" value="C:cytoplasm"/>
    <property type="evidence" value="ECO:0007669"/>
    <property type="project" value="TreeGrafter"/>
</dbReference>
<dbReference type="Pfam" id="PF14559">
    <property type="entry name" value="TPR_19"/>
    <property type="match status" value="1"/>
</dbReference>